<dbReference type="InterPro" id="IPR051205">
    <property type="entry name" value="UbiH/COQ6_monooxygenase"/>
</dbReference>
<dbReference type="GO" id="GO:0005739">
    <property type="term" value="C:mitochondrion"/>
    <property type="evidence" value="ECO:0007669"/>
    <property type="project" value="TreeGrafter"/>
</dbReference>
<evidence type="ECO:0000259" key="1">
    <source>
        <dbReference type="Pfam" id="PF01494"/>
    </source>
</evidence>
<proteinExistence type="predicted"/>
<gene>
    <name evidence="2" type="ORF">L9F63_012699</name>
</gene>
<dbReference type="PRINTS" id="PR00420">
    <property type="entry name" value="RNGMNOXGNASE"/>
</dbReference>
<reference evidence="2" key="1">
    <citation type="journal article" date="2023" name="IScience">
        <title>Live-bearing cockroach genome reveals convergent evolutionary mechanisms linked to viviparity in insects and beyond.</title>
        <authorList>
            <person name="Fouks B."/>
            <person name="Harrison M.C."/>
            <person name="Mikhailova A.A."/>
            <person name="Marchal E."/>
            <person name="English S."/>
            <person name="Carruthers M."/>
            <person name="Jennings E.C."/>
            <person name="Chiamaka E.L."/>
            <person name="Frigard R.A."/>
            <person name="Pippel M."/>
            <person name="Attardo G.M."/>
            <person name="Benoit J.B."/>
            <person name="Bornberg-Bauer E."/>
            <person name="Tobe S.S."/>
        </authorList>
    </citation>
    <scope>NUCLEOTIDE SEQUENCE</scope>
    <source>
        <strain evidence="2">Stay&amp;Tobe</strain>
    </source>
</reference>
<feature type="domain" description="FAD-binding" evidence="1">
    <location>
        <begin position="33"/>
        <end position="214"/>
    </location>
</feature>
<name>A0AAD8ACD3_DIPPU</name>
<dbReference type="Proteomes" id="UP001233999">
    <property type="component" value="Unassembled WGS sequence"/>
</dbReference>
<accession>A0AAD8ACD3</accession>
<dbReference type="Pfam" id="PF01494">
    <property type="entry name" value="FAD_binding_3"/>
    <property type="match status" value="1"/>
</dbReference>
<dbReference type="PANTHER" id="PTHR43876:SF7">
    <property type="entry name" value="UBIQUINONE BIOSYNTHESIS MONOOXYGENASE COQ6, MITOCHONDRIAL"/>
    <property type="match status" value="1"/>
</dbReference>
<dbReference type="Gene3D" id="3.50.50.60">
    <property type="entry name" value="FAD/NAD(P)-binding domain"/>
    <property type="match status" value="1"/>
</dbReference>
<dbReference type="PANTHER" id="PTHR43876">
    <property type="entry name" value="UBIQUINONE BIOSYNTHESIS MONOOXYGENASE COQ6, MITOCHONDRIAL"/>
    <property type="match status" value="1"/>
</dbReference>
<organism evidence="2 3">
    <name type="scientific">Diploptera punctata</name>
    <name type="common">Pacific beetle cockroach</name>
    <dbReference type="NCBI Taxonomy" id="6984"/>
    <lineage>
        <taxon>Eukaryota</taxon>
        <taxon>Metazoa</taxon>
        <taxon>Ecdysozoa</taxon>
        <taxon>Arthropoda</taxon>
        <taxon>Hexapoda</taxon>
        <taxon>Insecta</taxon>
        <taxon>Pterygota</taxon>
        <taxon>Neoptera</taxon>
        <taxon>Polyneoptera</taxon>
        <taxon>Dictyoptera</taxon>
        <taxon>Blattodea</taxon>
        <taxon>Blaberoidea</taxon>
        <taxon>Blaberidae</taxon>
        <taxon>Diplopterinae</taxon>
        <taxon>Diploptera</taxon>
    </lineage>
</organism>
<protein>
    <recommendedName>
        <fullName evidence="1">FAD-binding domain-containing protein</fullName>
    </recommendedName>
</protein>
<dbReference type="InterPro" id="IPR036188">
    <property type="entry name" value="FAD/NAD-bd_sf"/>
</dbReference>
<reference evidence="2" key="2">
    <citation type="submission" date="2023-05" db="EMBL/GenBank/DDBJ databases">
        <authorList>
            <person name="Fouks B."/>
        </authorList>
    </citation>
    <scope>NUCLEOTIDE SEQUENCE</scope>
    <source>
        <strain evidence="2">Stay&amp;Tobe</strain>
        <tissue evidence="2">Testes</tissue>
    </source>
</reference>
<dbReference type="EMBL" id="JASPKZ010002294">
    <property type="protein sequence ID" value="KAJ9596115.1"/>
    <property type="molecule type" value="Genomic_DNA"/>
</dbReference>
<evidence type="ECO:0000313" key="2">
    <source>
        <dbReference type="EMBL" id="KAJ9596115.1"/>
    </source>
</evidence>
<feature type="non-terminal residue" evidence="2">
    <location>
        <position position="1"/>
    </location>
</feature>
<sequence>MNKWTNTFGMPLYRILCRNINTTSKNIRDTSYYDIVIAGGGMVGTTLACTLGKQPKLSSKKILLLEGSPKQDGELKPEYSNRVSSLNPGTRTLLEEIGVWKHIANARFQPVKKMQVWEGCSDAVITFNYEDMVEDVAYIVENNVLISAVNKELEKLMPNVTVQYRAKIKGYQLPHDNNDVRIDLENGSSYFCNLLIGADGANSQVRKAMGVQYLTWNYNQMGVVATL</sequence>
<comment type="caution">
    <text evidence="2">The sequence shown here is derived from an EMBL/GenBank/DDBJ whole genome shotgun (WGS) entry which is preliminary data.</text>
</comment>
<evidence type="ECO:0000313" key="3">
    <source>
        <dbReference type="Proteomes" id="UP001233999"/>
    </source>
</evidence>
<dbReference type="InterPro" id="IPR002938">
    <property type="entry name" value="FAD-bd"/>
</dbReference>
<dbReference type="SUPFAM" id="SSF51905">
    <property type="entry name" value="FAD/NAD(P)-binding domain"/>
    <property type="match status" value="1"/>
</dbReference>
<keyword evidence="3" id="KW-1185">Reference proteome</keyword>
<dbReference type="GO" id="GO:0071949">
    <property type="term" value="F:FAD binding"/>
    <property type="evidence" value="ECO:0007669"/>
    <property type="project" value="InterPro"/>
</dbReference>
<dbReference type="AlphaFoldDB" id="A0AAD8ACD3"/>